<evidence type="ECO:0000313" key="2">
    <source>
        <dbReference type="Proteomes" id="UP000465091"/>
    </source>
</evidence>
<dbReference type="GeneID" id="80004585"/>
<proteinExistence type="predicted"/>
<dbReference type="KEGG" id="vg:80004585"/>
<keyword evidence="2" id="KW-1185">Reference proteome</keyword>
<name>A0A6B9LIH1_9CAUD</name>
<sequence>MNAITNTAANLLDGSTDHEEITVGKVTIRRGDIVTIAGSSIPRVVACISDKGGIRAHRMDSGTQAVSVWTKQYARITVVHTAAEFAEMRAAKPARKPRATRTSKAPTEVTGDAAALLQAITDAVLGEDSVGRNKAIIAAANAGVERKQIAAAAGLRSVGRYIRAAQREVTA</sequence>
<protein>
    <submittedName>
        <fullName evidence="1">Uncharacterized protein</fullName>
    </submittedName>
</protein>
<accession>A0A6B9LIH1</accession>
<reference evidence="1 2" key="1">
    <citation type="submission" date="2019-12" db="EMBL/GenBank/DDBJ databases">
        <authorList>
            <person name="Kistler A.K."/>
            <person name="Garlena R.A."/>
            <person name="Russell D.A."/>
            <person name="Pope W.H."/>
            <person name="Jacobs-Sera D."/>
            <person name="Hatfull G.F."/>
        </authorList>
    </citation>
    <scope>NUCLEOTIDE SEQUENCE [LARGE SCALE GENOMIC DNA]</scope>
</reference>
<evidence type="ECO:0000313" key="1">
    <source>
        <dbReference type="EMBL" id="QHB37009.1"/>
    </source>
</evidence>
<gene>
    <name evidence="1" type="primary">16</name>
    <name evidence="1" type="ORF">SEA_MATZAH_16</name>
</gene>
<dbReference type="RefSeq" id="YP_010750926.1">
    <property type="nucleotide sequence ID" value="NC_073364.1"/>
</dbReference>
<organism evidence="1 2">
    <name type="scientific">Microbacterium phage Matzah</name>
    <dbReference type="NCBI Taxonomy" id="2686228"/>
    <lineage>
        <taxon>Viruses</taxon>
        <taxon>Duplodnaviria</taxon>
        <taxon>Heunggongvirae</taxon>
        <taxon>Uroviricota</taxon>
        <taxon>Caudoviricetes</taxon>
        <taxon>Kutznervirinae</taxon>
        <taxon>Mementomorivirus</taxon>
        <taxon>Mementomorivirus matzah</taxon>
    </lineage>
</organism>
<dbReference type="Proteomes" id="UP000465091">
    <property type="component" value="Segment"/>
</dbReference>
<dbReference type="EMBL" id="MN813682">
    <property type="protein sequence ID" value="QHB37009.1"/>
    <property type="molecule type" value="Genomic_DNA"/>
</dbReference>